<dbReference type="InterPro" id="IPR001433">
    <property type="entry name" value="OxRdtase_FAD/NAD-bd"/>
</dbReference>
<evidence type="ECO:0000256" key="9">
    <source>
        <dbReference type="ARBA" id="ARBA00034078"/>
    </source>
</evidence>
<dbReference type="InterPro" id="IPR050353">
    <property type="entry name" value="PyrK_electron_transfer"/>
</dbReference>
<accession>A0ABU0B428</accession>
<sequence length="279" mass="30766">MKNPYLPLPMRLVKNFVETEDKLIHTFTLEFLNEGDEKSFQYLPGQFAEVAVFGVGEAPFGIASSPTEPGYLKFSVAKVGVVTTALHQLPEGTILGVRGPLGNSYPIEEFKGKNLVVIGGGFAFTTLRSLITYILHPDHRGDYGELTVIYGARNPGLLLYKDELAEWEKRSDINLVCTIDRPVEGWSGRVGFVPAVTKEVAPSAENAYAVICGPPVMIKFTMPVLEELGFPPERIIMSLENRMKCGIGMCGRCNVGNKYVCKDGPVFTRAQLNQLPNEY</sequence>
<protein>
    <submittedName>
        <fullName evidence="11">NAD(P)H-flavin reductase</fullName>
    </submittedName>
</protein>
<dbReference type="RefSeq" id="WP_307403319.1">
    <property type="nucleotide sequence ID" value="NZ_JAUSUX010000027.1"/>
</dbReference>
<dbReference type="PRINTS" id="PR00371">
    <property type="entry name" value="FPNCR"/>
</dbReference>
<dbReference type="InterPro" id="IPR019480">
    <property type="entry name" value="Dihydroorotate_DH_Fe-S-bd"/>
</dbReference>
<keyword evidence="7" id="KW-0408">Iron</keyword>
<dbReference type="InterPro" id="IPR039261">
    <property type="entry name" value="FNR_nucleotide-bd"/>
</dbReference>
<organism evidence="11 12">
    <name type="scientific">Desulfofundulus luciae</name>
    <dbReference type="NCBI Taxonomy" id="74702"/>
    <lineage>
        <taxon>Bacteria</taxon>
        <taxon>Bacillati</taxon>
        <taxon>Bacillota</taxon>
        <taxon>Clostridia</taxon>
        <taxon>Eubacteriales</taxon>
        <taxon>Peptococcaceae</taxon>
        <taxon>Desulfofundulus</taxon>
    </lineage>
</organism>
<dbReference type="InterPro" id="IPR008333">
    <property type="entry name" value="Cbr1-like_FAD-bd_dom"/>
</dbReference>
<keyword evidence="2" id="KW-0285">Flavoprotein</keyword>
<gene>
    <name evidence="11" type="ORF">J2Z49_002600</name>
</gene>
<dbReference type="InterPro" id="IPR012165">
    <property type="entry name" value="Cyt_c3_hydrogenase_gsu"/>
</dbReference>
<name>A0ABU0B428_9FIRM</name>
<dbReference type="Pfam" id="PF00175">
    <property type="entry name" value="NAD_binding_1"/>
    <property type="match status" value="1"/>
</dbReference>
<keyword evidence="5" id="KW-0274">FAD</keyword>
<keyword evidence="3" id="KW-0001">2Fe-2S</keyword>
<dbReference type="InterPro" id="IPR017938">
    <property type="entry name" value="Riboflavin_synthase-like_b-brl"/>
</dbReference>
<dbReference type="CDD" id="cd06221">
    <property type="entry name" value="sulfite_reductase_like"/>
    <property type="match status" value="1"/>
</dbReference>
<dbReference type="SUPFAM" id="SSF52343">
    <property type="entry name" value="Ferredoxin reductase-like, C-terminal NADP-linked domain"/>
    <property type="match status" value="1"/>
</dbReference>
<comment type="cofactor">
    <cofactor evidence="9">
        <name>[2Fe-2S] cluster</name>
        <dbReference type="ChEBI" id="CHEBI:190135"/>
    </cofactor>
</comment>
<dbReference type="PANTHER" id="PTHR43513">
    <property type="entry name" value="DIHYDROOROTATE DEHYDROGENASE B (NAD(+)), ELECTRON TRANSFER SUBUNIT"/>
    <property type="match status" value="1"/>
</dbReference>
<dbReference type="Pfam" id="PF00970">
    <property type="entry name" value="FAD_binding_6"/>
    <property type="match status" value="1"/>
</dbReference>
<evidence type="ECO:0000256" key="7">
    <source>
        <dbReference type="ARBA" id="ARBA00023004"/>
    </source>
</evidence>
<evidence type="ECO:0000256" key="1">
    <source>
        <dbReference type="ARBA" id="ARBA00022448"/>
    </source>
</evidence>
<keyword evidence="8" id="KW-0411">Iron-sulfur</keyword>
<evidence type="ECO:0000256" key="2">
    <source>
        <dbReference type="ARBA" id="ARBA00022630"/>
    </source>
</evidence>
<proteinExistence type="predicted"/>
<evidence type="ECO:0000256" key="5">
    <source>
        <dbReference type="ARBA" id="ARBA00022827"/>
    </source>
</evidence>
<evidence type="ECO:0000313" key="11">
    <source>
        <dbReference type="EMBL" id="MDQ0287472.1"/>
    </source>
</evidence>
<dbReference type="PRINTS" id="PR00406">
    <property type="entry name" value="CYTB5RDTASE"/>
</dbReference>
<comment type="caution">
    <text evidence="11">The sequence shown here is derived from an EMBL/GenBank/DDBJ whole genome shotgun (WGS) entry which is preliminary data.</text>
</comment>
<evidence type="ECO:0000313" key="12">
    <source>
        <dbReference type="Proteomes" id="UP001225644"/>
    </source>
</evidence>
<dbReference type="InterPro" id="IPR037117">
    <property type="entry name" value="Dihydroorotate_DH_ele_sf"/>
</dbReference>
<feature type="domain" description="FAD-binding FR-type" evidence="10">
    <location>
        <begin position="5"/>
        <end position="107"/>
    </location>
</feature>
<dbReference type="PIRSF" id="PIRSF006816">
    <property type="entry name" value="Cyc3_hyd_g"/>
    <property type="match status" value="1"/>
</dbReference>
<dbReference type="InterPro" id="IPR017927">
    <property type="entry name" value="FAD-bd_FR_type"/>
</dbReference>
<keyword evidence="12" id="KW-1185">Reference proteome</keyword>
<keyword evidence="6" id="KW-0249">Electron transport</keyword>
<evidence type="ECO:0000256" key="4">
    <source>
        <dbReference type="ARBA" id="ARBA00022723"/>
    </source>
</evidence>
<dbReference type="Gene3D" id="2.40.30.10">
    <property type="entry name" value="Translation factors"/>
    <property type="match status" value="1"/>
</dbReference>
<keyword evidence="1" id="KW-0813">Transport</keyword>
<dbReference type="EMBL" id="JAUSUX010000027">
    <property type="protein sequence ID" value="MDQ0287472.1"/>
    <property type="molecule type" value="Genomic_DNA"/>
</dbReference>
<keyword evidence="4" id="KW-0479">Metal-binding</keyword>
<dbReference type="SUPFAM" id="SSF63380">
    <property type="entry name" value="Riboflavin synthase domain-like"/>
    <property type="match status" value="1"/>
</dbReference>
<reference evidence="11 12" key="1">
    <citation type="submission" date="2023-07" db="EMBL/GenBank/DDBJ databases">
        <title>Genomic Encyclopedia of Type Strains, Phase IV (KMG-IV): sequencing the most valuable type-strain genomes for metagenomic binning, comparative biology and taxonomic classification.</title>
        <authorList>
            <person name="Goeker M."/>
        </authorList>
    </citation>
    <scope>NUCLEOTIDE SEQUENCE [LARGE SCALE GENOMIC DNA]</scope>
    <source>
        <strain evidence="11 12">DSM 12396</strain>
    </source>
</reference>
<dbReference type="Gene3D" id="3.40.50.80">
    <property type="entry name" value="Nucleotide-binding domain of ferredoxin-NADP reductase (FNR) module"/>
    <property type="match status" value="1"/>
</dbReference>
<dbReference type="Proteomes" id="UP001225644">
    <property type="component" value="Unassembled WGS sequence"/>
</dbReference>
<dbReference type="InterPro" id="IPR001709">
    <property type="entry name" value="Flavoprot_Pyr_Nucl_cyt_Rdtase"/>
</dbReference>
<dbReference type="PROSITE" id="PS51384">
    <property type="entry name" value="FAD_FR"/>
    <property type="match status" value="1"/>
</dbReference>
<evidence type="ECO:0000256" key="8">
    <source>
        <dbReference type="ARBA" id="ARBA00023014"/>
    </source>
</evidence>
<evidence type="ECO:0000259" key="10">
    <source>
        <dbReference type="PROSITE" id="PS51384"/>
    </source>
</evidence>
<evidence type="ECO:0000256" key="6">
    <source>
        <dbReference type="ARBA" id="ARBA00022982"/>
    </source>
</evidence>
<evidence type="ECO:0000256" key="3">
    <source>
        <dbReference type="ARBA" id="ARBA00022714"/>
    </source>
</evidence>
<dbReference type="Gene3D" id="2.10.240.10">
    <property type="entry name" value="Dihydroorotate dehydrogenase, electron transfer subunit"/>
    <property type="match status" value="1"/>
</dbReference>
<dbReference type="Pfam" id="PF10418">
    <property type="entry name" value="DHODB_Fe-S_bind"/>
    <property type="match status" value="1"/>
</dbReference>
<dbReference type="PANTHER" id="PTHR43513:SF1">
    <property type="entry name" value="ANAEROBIC SULFITE REDUCTASE SUBUNIT B"/>
    <property type="match status" value="1"/>
</dbReference>